<comment type="similarity">
    <text evidence="2">Belongs to the BexD/CtrA/VexA family.</text>
</comment>
<gene>
    <name evidence="19" type="ordered locus">Ppha_1011</name>
</gene>
<keyword evidence="4" id="KW-1134">Transmembrane beta strand</keyword>
<feature type="domain" description="Soluble ligand binding" evidence="17">
    <location>
        <begin position="167"/>
        <end position="218"/>
    </location>
</feature>
<keyword evidence="9" id="KW-0406">Ion transport</keyword>
<evidence type="ECO:0000256" key="12">
    <source>
        <dbReference type="ARBA" id="ARBA00023139"/>
    </source>
</evidence>
<keyword evidence="14" id="KW-0449">Lipoprotein</keyword>
<keyword evidence="3" id="KW-0813">Transport</keyword>
<dbReference type="GO" id="GO:0015159">
    <property type="term" value="F:polysaccharide transmembrane transporter activity"/>
    <property type="evidence" value="ECO:0007669"/>
    <property type="project" value="InterPro"/>
</dbReference>
<dbReference type="EMBL" id="CP001110">
    <property type="protein sequence ID" value="ACF43295.1"/>
    <property type="molecule type" value="Genomic_DNA"/>
</dbReference>
<dbReference type="GO" id="GO:0046930">
    <property type="term" value="C:pore complex"/>
    <property type="evidence" value="ECO:0007669"/>
    <property type="project" value="UniProtKB-KW"/>
</dbReference>
<dbReference type="GO" id="GO:0006811">
    <property type="term" value="P:monoatomic ion transport"/>
    <property type="evidence" value="ECO:0007669"/>
    <property type="project" value="UniProtKB-KW"/>
</dbReference>
<dbReference type="RefSeq" id="WP_012507789.1">
    <property type="nucleotide sequence ID" value="NC_011060.1"/>
</dbReference>
<keyword evidence="12" id="KW-0564">Palmitate</keyword>
<dbReference type="AlphaFoldDB" id="B4SFP0"/>
<protein>
    <submittedName>
        <fullName evidence="19">Polysaccharide export protein</fullName>
    </submittedName>
</protein>
<evidence type="ECO:0000256" key="15">
    <source>
        <dbReference type="SAM" id="Phobius"/>
    </source>
</evidence>
<dbReference type="Pfam" id="PF02563">
    <property type="entry name" value="Poly_export"/>
    <property type="match status" value="1"/>
</dbReference>
<evidence type="ECO:0000313" key="19">
    <source>
        <dbReference type="EMBL" id="ACF43295.1"/>
    </source>
</evidence>
<accession>B4SFP0</accession>
<dbReference type="InterPro" id="IPR049712">
    <property type="entry name" value="Poly_export"/>
</dbReference>
<evidence type="ECO:0000256" key="13">
    <source>
        <dbReference type="ARBA" id="ARBA00023237"/>
    </source>
</evidence>
<sequence length="388" mass="43003">MQALSLSQHFVTRQNMKKNRRIFLSICHIVLWFTVVPLLLAACSGLSPKITRTPAPAERSFLINQPKKDQKFASPAQIEKITPITNFEYRLGPGDVVNIKIWRRPELSQEGIVVSPDGLIAIPRVGSVNVLNLTQEEVQKIITVKLEPLYIKPEVTVWVREFHNNKAFVLGRVGKPGVINFPGKGTLLEGLALAGGLPDQGKLTRCAIIRGRENVIWIDLQDLLKNGNMALNAPILNNDVIFIPELNDELIYVMGEVLNPGAIQLKDGMNVLKAIMLAGGMNKNANAEKVFVIRQQNVNGDVIRVDFKRLVERGDFSQNFALLPDDIVFISPTGMAKFNYTLDKLTPALQILNLGTSDAETFGIMAKLRQNLWNQSGFVNSSTTTTGN</sequence>
<keyword evidence="15" id="KW-1133">Transmembrane helix</keyword>
<evidence type="ECO:0000256" key="14">
    <source>
        <dbReference type="ARBA" id="ARBA00023288"/>
    </source>
</evidence>
<evidence type="ECO:0000256" key="2">
    <source>
        <dbReference type="ARBA" id="ARBA00009450"/>
    </source>
</evidence>
<evidence type="ECO:0000256" key="10">
    <source>
        <dbReference type="ARBA" id="ARBA00023114"/>
    </source>
</evidence>
<keyword evidence="20" id="KW-1185">Reference proteome</keyword>
<feature type="domain" description="Polysaccharide export protein N-terminal" evidence="16">
    <location>
        <begin position="88"/>
        <end position="159"/>
    </location>
</feature>
<keyword evidence="7" id="KW-0732">Signal</keyword>
<evidence type="ECO:0000256" key="3">
    <source>
        <dbReference type="ARBA" id="ARBA00022448"/>
    </source>
</evidence>
<feature type="transmembrane region" description="Helical" evidence="15">
    <location>
        <begin position="21"/>
        <end position="42"/>
    </location>
</feature>
<dbReference type="Pfam" id="PF22461">
    <property type="entry name" value="SLBB_2"/>
    <property type="match status" value="1"/>
</dbReference>
<keyword evidence="13" id="KW-0998">Cell outer membrane</keyword>
<evidence type="ECO:0000256" key="9">
    <source>
        <dbReference type="ARBA" id="ARBA00023065"/>
    </source>
</evidence>
<comment type="subcellular location">
    <subcellularLocation>
        <location evidence="1">Cell outer membrane</location>
        <topology evidence="1">Multi-pass membrane protein</topology>
    </subcellularLocation>
</comment>
<organism evidence="19 20">
    <name type="scientific">Pelodictyon phaeoclathratiforme (strain DSM 5477 / BU-1)</name>
    <dbReference type="NCBI Taxonomy" id="324925"/>
    <lineage>
        <taxon>Bacteria</taxon>
        <taxon>Pseudomonadati</taxon>
        <taxon>Chlorobiota</taxon>
        <taxon>Chlorobiia</taxon>
        <taxon>Chlorobiales</taxon>
        <taxon>Chlorobiaceae</taxon>
        <taxon>Chlorobium/Pelodictyon group</taxon>
        <taxon>Pelodictyon</taxon>
    </lineage>
</organism>
<evidence type="ECO:0000256" key="8">
    <source>
        <dbReference type="ARBA" id="ARBA00023047"/>
    </source>
</evidence>
<dbReference type="GO" id="GO:0009279">
    <property type="term" value="C:cell outer membrane"/>
    <property type="evidence" value="ECO:0007669"/>
    <property type="project" value="UniProtKB-SubCell"/>
</dbReference>
<dbReference type="InterPro" id="IPR003715">
    <property type="entry name" value="Poly_export_N"/>
</dbReference>
<dbReference type="PANTHER" id="PTHR33619:SF3">
    <property type="entry name" value="POLYSACCHARIDE EXPORT PROTEIN GFCE-RELATED"/>
    <property type="match status" value="1"/>
</dbReference>
<dbReference type="Gene3D" id="3.30.1950.10">
    <property type="entry name" value="wza like domain"/>
    <property type="match status" value="1"/>
</dbReference>
<evidence type="ECO:0000259" key="18">
    <source>
        <dbReference type="Pfam" id="PF22461"/>
    </source>
</evidence>
<proteinExistence type="inferred from homology"/>
<keyword evidence="11 15" id="KW-0472">Membrane</keyword>
<dbReference type="eggNOG" id="COG1596">
    <property type="taxonomic scope" value="Bacteria"/>
</dbReference>
<dbReference type="PANTHER" id="PTHR33619">
    <property type="entry name" value="POLYSACCHARIDE EXPORT PROTEIN GFCE-RELATED"/>
    <property type="match status" value="1"/>
</dbReference>
<dbReference type="KEGG" id="pph:Ppha_1011"/>
<evidence type="ECO:0000256" key="6">
    <source>
        <dbReference type="ARBA" id="ARBA00022692"/>
    </source>
</evidence>
<evidence type="ECO:0000256" key="1">
    <source>
        <dbReference type="ARBA" id="ARBA00004571"/>
    </source>
</evidence>
<evidence type="ECO:0000259" key="16">
    <source>
        <dbReference type="Pfam" id="PF02563"/>
    </source>
</evidence>
<keyword evidence="6 15" id="KW-0812">Transmembrane</keyword>
<evidence type="ECO:0000259" key="17">
    <source>
        <dbReference type="Pfam" id="PF10531"/>
    </source>
</evidence>
<reference evidence="19 20" key="1">
    <citation type="submission" date="2008-06" db="EMBL/GenBank/DDBJ databases">
        <title>Complete sequence of Pelodictyon phaeoclathratiforme BU-1.</title>
        <authorList>
            <consortium name="US DOE Joint Genome Institute"/>
            <person name="Lucas S."/>
            <person name="Copeland A."/>
            <person name="Lapidus A."/>
            <person name="Glavina del Rio T."/>
            <person name="Dalin E."/>
            <person name="Tice H."/>
            <person name="Bruce D."/>
            <person name="Goodwin L."/>
            <person name="Pitluck S."/>
            <person name="Schmutz J."/>
            <person name="Larimer F."/>
            <person name="Land M."/>
            <person name="Hauser L."/>
            <person name="Kyrpides N."/>
            <person name="Mikhailova N."/>
            <person name="Liu Z."/>
            <person name="Li T."/>
            <person name="Zhao F."/>
            <person name="Overmann J."/>
            <person name="Bryant D.A."/>
            <person name="Richardson P."/>
        </authorList>
    </citation>
    <scope>NUCLEOTIDE SEQUENCE [LARGE SCALE GENOMIC DNA]</scope>
    <source>
        <strain evidence="20">DSM 5477 / BU-1</strain>
    </source>
</reference>
<dbReference type="Proteomes" id="UP000002724">
    <property type="component" value="Chromosome"/>
</dbReference>
<dbReference type="HOGENOM" id="CLU_038343_0_0_10"/>
<evidence type="ECO:0000313" key="20">
    <source>
        <dbReference type="Proteomes" id="UP000002724"/>
    </source>
</evidence>
<dbReference type="STRING" id="324925.Ppha_1011"/>
<evidence type="ECO:0000256" key="11">
    <source>
        <dbReference type="ARBA" id="ARBA00023136"/>
    </source>
</evidence>
<keyword evidence="8" id="KW-0625">Polysaccharide transport</keyword>
<evidence type="ECO:0000256" key="5">
    <source>
        <dbReference type="ARBA" id="ARBA00022597"/>
    </source>
</evidence>
<dbReference type="Gene3D" id="3.10.560.10">
    <property type="entry name" value="Outer membrane lipoprotein wza domain like"/>
    <property type="match status" value="2"/>
</dbReference>
<dbReference type="InterPro" id="IPR054765">
    <property type="entry name" value="SLBB_dom"/>
</dbReference>
<feature type="domain" description="SLBB" evidence="18">
    <location>
        <begin position="250"/>
        <end position="330"/>
    </location>
</feature>
<keyword evidence="5" id="KW-0762">Sugar transport</keyword>
<evidence type="ECO:0000256" key="4">
    <source>
        <dbReference type="ARBA" id="ARBA00022452"/>
    </source>
</evidence>
<evidence type="ECO:0000256" key="7">
    <source>
        <dbReference type="ARBA" id="ARBA00022729"/>
    </source>
</evidence>
<dbReference type="Pfam" id="PF10531">
    <property type="entry name" value="SLBB"/>
    <property type="match status" value="1"/>
</dbReference>
<dbReference type="GO" id="GO:0015288">
    <property type="term" value="F:porin activity"/>
    <property type="evidence" value="ECO:0007669"/>
    <property type="project" value="UniProtKB-KW"/>
</dbReference>
<dbReference type="InterPro" id="IPR019554">
    <property type="entry name" value="Soluble_ligand-bd"/>
</dbReference>
<keyword evidence="10" id="KW-0626">Porin</keyword>
<name>B4SFP0_PELPB</name>